<gene>
    <name evidence="5" type="primary">pvuIIR</name>
    <name evidence="5" type="ORF">TNCT_5721</name>
</gene>
<reference evidence="5" key="1">
    <citation type="submission" date="2020-07" db="EMBL/GenBank/DDBJ databases">
        <title>Multicomponent nature underlies the extraordinary mechanical properties of spider dragline silk.</title>
        <authorList>
            <person name="Kono N."/>
            <person name="Nakamura H."/>
            <person name="Mori M."/>
            <person name="Yoshida Y."/>
            <person name="Ohtoshi R."/>
            <person name="Malay A.D."/>
            <person name="Moran D.A.P."/>
            <person name="Tomita M."/>
            <person name="Numata K."/>
            <person name="Arakawa K."/>
        </authorList>
    </citation>
    <scope>NUCLEOTIDE SEQUENCE</scope>
</reference>
<dbReference type="InterPro" id="IPR038402">
    <property type="entry name" value="PvuII_sf"/>
</dbReference>
<keyword evidence="1" id="KW-0805">Transcription regulation</keyword>
<evidence type="ECO:0000256" key="2">
    <source>
        <dbReference type="ARBA" id="ARBA00023125"/>
    </source>
</evidence>
<dbReference type="InterPro" id="IPR011335">
    <property type="entry name" value="Restrct_endonuc-II-like"/>
</dbReference>
<evidence type="ECO:0000256" key="3">
    <source>
        <dbReference type="ARBA" id="ARBA00023163"/>
    </source>
</evidence>
<dbReference type="SUPFAM" id="SSF52980">
    <property type="entry name" value="Restriction endonuclease-like"/>
    <property type="match status" value="1"/>
</dbReference>
<dbReference type="Proteomes" id="UP000887116">
    <property type="component" value="Unassembled WGS sequence"/>
</dbReference>
<dbReference type="GO" id="GO:0003700">
    <property type="term" value="F:DNA-binding transcription factor activity"/>
    <property type="evidence" value="ECO:0007669"/>
    <property type="project" value="TreeGrafter"/>
</dbReference>
<dbReference type="CDD" id="cd00093">
    <property type="entry name" value="HTH_XRE"/>
    <property type="match status" value="1"/>
</dbReference>
<dbReference type="InterPro" id="IPR010982">
    <property type="entry name" value="Lambda_DNA-bd_dom_sf"/>
</dbReference>
<feature type="domain" description="HTH cro/C1-type" evidence="4">
    <location>
        <begin position="17"/>
        <end position="71"/>
    </location>
</feature>
<organism evidence="5 6">
    <name type="scientific">Trichonephila clavata</name>
    <name type="common">Joro spider</name>
    <name type="synonym">Nephila clavata</name>
    <dbReference type="NCBI Taxonomy" id="2740835"/>
    <lineage>
        <taxon>Eukaryota</taxon>
        <taxon>Metazoa</taxon>
        <taxon>Ecdysozoa</taxon>
        <taxon>Arthropoda</taxon>
        <taxon>Chelicerata</taxon>
        <taxon>Arachnida</taxon>
        <taxon>Araneae</taxon>
        <taxon>Araneomorphae</taxon>
        <taxon>Entelegynae</taxon>
        <taxon>Araneoidea</taxon>
        <taxon>Nephilidae</taxon>
        <taxon>Trichonephila</taxon>
    </lineage>
</organism>
<dbReference type="OrthoDB" id="7307616at2759"/>
<evidence type="ECO:0000313" key="5">
    <source>
        <dbReference type="EMBL" id="GFR09062.1"/>
    </source>
</evidence>
<keyword evidence="6" id="KW-1185">Reference proteome</keyword>
<protein>
    <submittedName>
        <fullName evidence="5">Type-2 restriction enzyme PvuII</fullName>
    </submittedName>
</protein>
<dbReference type="GO" id="GO:0003677">
    <property type="term" value="F:DNA binding"/>
    <property type="evidence" value="ECO:0007669"/>
    <property type="project" value="UniProtKB-KW"/>
</dbReference>
<dbReference type="GO" id="GO:0006281">
    <property type="term" value="P:DNA repair"/>
    <property type="evidence" value="ECO:0007669"/>
    <property type="project" value="UniProtKB-ARBA"/>
</dbReference>
<dbReference type="PROSITE" id="PS50943">
    <property type="entry name" value="HTH_CROC1"/>
    <property type="match status" value="1"/>
</dbReference>
<dbReference type="SMART" id="SM00530">
    <property type="entry name" value="HTH_XRE"/>
    <property type="match status" value="1"/>
</dbReference>
<evidence type="ECO:0000313" key="6">
    <source>
        <dbReference type="Proteomes" id="UP000887116"/>
    </source>
</evidence>
<proteinExistence type="predicted"/>
<dbReference type="PANTHER" id="PTHR46797:SF23">
    <property type="entry name" value="HTH-TYPE TRANSCRIPTIONAL REGULATOR SUTR"/>
    <property type="match status" value="1"/>
</dbReference>
<dbReference type="SUPFAM" id="SSF47413">
    <property type="entry name" value="lambda repressor-like DNA-binding domains"/>
    <property type="match status" value="1"/>
</dbReference>
<evidence type="ECO:0000259" key="4">
    <source>
        <dbReference type="PROSITE" id="PS50943"/>
    </source>
</evidence>
<dbReference type="Gene3D" id="1.10.260.40">
    <property type="entry name" value="lambda repressor-like DNA-binding domains"/>
    <property type="match status" value="1"/>
</dbReference>
<dbReference type="PANTHER" id="PTHR46797">
    <property type="entry name" value="HTH-TYPE TRANSCRIPTIONAL REGULATOR"/>
    <property type="match status" value="1"/>
</dbReference>
<keyword evidence="3" id="KW-0804">Transcription</keyword>
<dbReference type="InterPro" id="IPR001387">
    <property type="entry name" value="Cro/C1-type_HTH"/>
</dbReference>
<keyword evidence="2" id="KW-0238">DNA-binding</keyword>
<sequence>MTKIKKQSLRLLLSQKIRKIRNIKGLSQETLADLCELHRTYIGSVERGERNISIDNVERIADALGVEPTALLNQDQDRKCLKDIFPHIRKYQEFAVKHGINDIFQDNGGKILQVLLLTGLTILPAREGNDAIDEYGNEYELKSVNALLTKSFSTHHHMNPTIIAKYRKVDWVFAIYEGIELRACPQTIKFKHIPSLTSIYS</sequence>
<dbReference type="InterPro" id="IPR050807">
    <property type="entry name" value="TransReg_Diox_bact_type"/>
</dbReference>
<dbReference type="AlphaFoldDB" id="A0A8X6GQJ9"/>
<name>A0A8X6GQJ9_TRICU</name>
<dbReference type="InterPro" id="IPR015306">
    <property type="entry name" value="Restrct_endonuc_II_PvuII"/>
</dbReference>
<dbReference type="Pfam" id="PF09225">
    <property type="entry name" value="Endonuc-PvuII"/>
    <property type="match status" value="1"/>
</dbReference>
<dbReference type="EMBL" id="BMAO01006492">
    <property type="protein sequence ID" value="GFR09062.1"/>
    <property type="molecule type" value="Genomic_DNA"/>
</dbReference>
<dbReference type="GO" id="GO:0005829">
    <property type="term" value="C:cytosol"/>
    <property type="evidence" value="ECO:0007669"/>
    <property type="project" value="TreeGrafter"/>
</dbReference>
<dbReference type="Gene3D" id="3.40.210.10">
    <property type="entry name" value="PVUII Endonuclease, subunit A"/>
    <property type="match status" value="1"/>
</dbReference>
<evidence type="ECO:0000256" key="1">
    <source>
        <dbReference type="ARBA" id="ARBA00023015"/>
    </source>
</evidence>
<accession>A0A8X6GQJ9</accession>
<comment type="caution">
    <text evidence="5">The sequence shown here is derived from an EMBL/GenBank/DDBJ whole genome shotgun (WGS) entry which is preliminary data.</text>
</comment>
<dbReference type="Pfam" id="PF01381">
    <property type="entry name" value="HTH_3"/>
    <property type="match status" value="1"/>
</dbReference>